<dbReference type="GO" id="GO:0006541">
    <property type="term" value="P:glutamine metabolic process"/>
    <property type="evidence" value="ECO:0007669"/>
    <property type="project" value="InterPro"/>
</dbReference>
<dbReference type="OMA" id="YEVEYLY"/>
<dbReference type="GO" id="GO:0006526">
    <property type="term" value="P:L-arginine biosynthetic process"/>
    <property type="evidence" value="ECO:0007669"/>
    <property type="project" value="TreeGrafter"/>
</dbReference>
<name>A0A6A5BH06_NAEFO</name>
<dbReference type="PRINTS" id="PR00098">
    <property type="entry name" value="CPSASE"/>
</dbReference>
<dbReference type="PANTHER" id="PTHR11405:SF53">
    <property type="entry name" value="CARBAMOYL-PHOSPHATE SYNTHASE [AMMONIA], MITOCHONDRIAL"/>
    <property type="match status" value="1"/>
</dbReference>
<evidence type="ECO:0000256" key="6">
    <source>
        <dbReference type="ARBA" id="ARBA00047359"/>
    </source>
</evidence>
<dbReference type="FunFam" id="3.40.50.20:FF:000002">
    <property type="entry name" value="Carbamoyl-phosphate synthase large chain"/>
    <property type="match status" value="1"/>
</dbReference>
<dbReference type="InterPro" id="IPR013815">
    <property type="entry name" value="ATP_grasp_subdomain_1"/>
</dbReference>
<dbReference type="RefSeq" id="XP_044558805.1">
    <property type="nucleotide sequence ID" value="XM_044710366.1"/>
</dbReference>
<keyword evidence="5 7" id="KW-0067">ATP-binding</keyword>
<gene>
    <name evidence="10" type="ORF">FDP41_006702</name>
</gene>
<dbReference type="Gene3D" id="1.10.1030.10">
    <property type="entry name" value="Carbamoyl-phosphate synthetase, large subunit oligomerisation domain"/>
    <property type="match status" value="1"/>
</dbReference>
<dbReference type="SUPFAM" id="SSF52440">
    <property type="entry name" value="PreATP-grasp domain"/>
    <property type="match status" value="2"/>
</dbReference>
<dbReference type="InterPro" id="IPR036914">
    <property type="entry name" value="MGS-like_dom_sf"/>
</dbReference>
<dbReference type="Gene3D" id="3.30.1490.20">
    <property type="entry name" value="ATP-grasp fold, A domain"/>
    <property type="match status" value="1"/>
</dbReference>
<dbReference type="FunFam" id="3.30.470.20:FF:000001">
    <property type="entry name" value="Carbamoyl-phosphate synthase large chain"/>
    <property type="match status" value="1"/>
</dbReference>
<evidence type="ECO:0000256" key="1">
    <source>
        <dbReference type="ARBA" id="ARBA00022598"/>
    </source>
</evidence>
<protein>
    <recommendedName>
        <fullName evidence="9">ATP-grasp domain-containing protein</fullName>
    </recommendedName>
</protein>
<dbReference type="SMART" id="SM01097">
    <property type="entry name" value="CPSase_sm_chain"/>
    <property type="match status" value="1"/>
</dbReference>
<evidence type="ECO:0000256" key="7">
    <source>
        <dbReference type="PROSITE-ProRule" id="PRU00409"/>
    </source>
</evidence>
<sequence length="1893" mass="213302">MYPSSSPSNKSFMSYYSPKMGSTPPHPSSHISSHHHQYHHHHHSSHAHHSSPSSTNSALNSLLNSAQALLSPNAASSTYSSLMSGGTQSPQQPQSSQVVSSGVLNPITTKFGPHIFDSYLELKDGTRYYGKAFGATKCMNEKDTNWDSAFSVSGECVFTTAMVGYPESLTDPSYQGQILVLTFPLVGNYGAPPFKKNQLPSTATMSNTMANEYVDDYGLLPRLESDRIHIRGLIVQDYSQNYSHYEAICSLHRWLQEYNIPGIYHVDTRAITKKLRNERSMLGRIVTDINASDEMIKLGKELRWYDPGTDPDIIKQVTCKEVKVYGHGNTFKVIAIDCGMKYNIIRELVKRDIELEVVPFNYNWVEEVAQLDGLFISNGPGNPNNFVSTIEYLKDYIRMASAKELPMIPIFGICLGNQLVGKAVGAAVYKLPFGNRGHNQPVIDQLTRKCFITSQNHGYAVDNSSLPYNFKPYFINANDNSNEGIYCTNMPIFTSQFHPEAKGGPEDTFFLFDQFVDLMKLKINGKLLEVTNFESHYSKVFVRHHKNMRTKFNELLQSIEDTSDISTPIFQQQEMLMKKSIFSAEYKRDPSQKRDKSISKKPPLPKKVIVLGSGGLQIGQAGEFDYSGSQCIKALKEEGIFTILINPNIATVQTSKELADQVYFGPVTPDFVEKVIEKEAADGLLLSFGGQTALNCGVQLHKSGILEKLGCRVLGTPVQSIIDTEDRDIFNQKMREIGQPVADSSACDNVEEAIVSAHKIGFPVIVRAAFALGGLGSGFANDERELRELATQALSSSPQILVEKSVKGWKEIEYEVVRDINDNCITVCNMENFDPVGIHTGESIVVAPSQTLNNDEYHMLRTAAIKVIRHLGIVGECNIQYALNPYSREYVIIEVNARLSRSSALASKATGYPLAFVAAKLALGMELIDIKNSVTKETTACFEPALDYCVVKMPRWDLKKFVRVSTNIGSAMKSVGEVMAIGRNFEEAIQKAIRMVNTSHRGFETTGSLFDYEKLLRSIPNNIVQPNSNPFAIPTVINAKEEVKQRVIRELLHPTDQRIFAIALAMDLFDMTVDQIHQFTQIDRWFLYKLNNIVQTRKALKGVGKYMHSPVDIPYPLLILSKQQGFSDLQIASYLPNSLFHNFVPDSSFPYKLSSKDKLTNTDKELIIRYVRKYIHKIQPIVKQIDTLAAEYPAQTNYLYTTYNAGINSIALPDEENNSKFVYPDHHLHHDVSFNDKGIMVLGSGVYRIGSSVEFDYCGVMCIRELRRLGFKTVMINYNPETVSTDYDEPDRLYFEELSLERVMDIYEQETCYGAIISVGGQQPNNIALPLDKQCNVNILGTSSDSIDSCEDRNKFSQLLDSLVDNRGEKLVYQPEWAALTTVEDALYFANKVQYPVLIRPSYVLSGAAMNVAYSDTELLQQLYEAADVSSEHPVVISKFYENAKEIEIDGVAQNGFIIVDAISEHVERAGTHSGDATLICPPYSLSFDIQDLIREKAALIAKALNISGPFNMQFLFDNELPHDSANNTQPSSWSDEEEDPQEEALKLYRSLSKRLRVIECNLRASRSFPFVSKTLDLDFIALAAKVFTNTFLLPSNIEQVTSKQKVPTQNYYEQMNLLNEIAQLRSNNQQHHTPNHKVALIDKSSMTYESIQRKRFCKSFYGCKTPMFSFKRLADCDPKLGVEMASTGEVACFGQTVRDAFLKGMSSAFPNLPTSLDHRSKSVLIASFPHSTKANMELINHLLQSIYILYQHLRYTIYVSPYVAEKLSQNLPQLKYHVLQLQQYVPLDERGICLASQLRLDEEAEILKKIGSDISMIVDVPFPDNNQKLKEQHYLIRRKAINYDRHLFNNYEVFNLYVKCLKDLKDKKQNLDTLNVNPYSRYLDVQASDLRL</sequence>
<dbReference type="PROSITE" id="PS51273">
    <property type="entry name" value="GATASE_TYPE_1"/>
    <property type="match status" value="1"/>
</dbReference>
<dbReference type="PROSITE" id="PS00867">
    <property type="entry name" value="CPSASE_2"/>
    <property type="match status" value="2"/>
</dbReference>
<dbReference type="GO" id="GO:0005951">
    <property type="term" value="C:carbamoyl-phosphate synthase complex"/>
    <property type="evidence" value="ECO:0007669"/>
    <property type="project" value="TreeGrafter"/>
</dbReference>
<feature type="compositionally biased region" description="Low complexity" evidence="8">
    <location>
        <begin position="88"/>
        <end position="99"/>
    </location>
</feature>
<evidence type="ECO:0000256" key="2">
    <source>
        <dbReference type="ARBA" id="ARBA00022723"/>
    </source>
</evidence>
<dbReference type="InterPro" id="IPR016185">
    <property type="entry name" value="PreATP-grasp_dom_sf"/>
</dbReference>
<dbReference type="EMBL" id="VFQX01000053">
    <property type="protein sequence ID" value="KAF0974092.1"/>
    <property type="molecule type" value="Genomic_DNA"/>
</dbReference>
<dbReference type="Pfam" id="PF02787">
    <property type="entry name" value="CPSase_L_D3"/>
    <property type="match status" value="1"/>
</dbReference>
<reference evidence="10 11" key="1">
    <citation type="journal article" date="2019" name="Sci. Rep.">
        <title>Nanopore sequencing improves the draft genome of the human pathogenic amoeba Naegleria fowleri.</title>
        <authorList>
            <person name="Liechti N."/>
            <person name="Schurch N."/>
            <person name="Bruggmann R."/>
            <person name="Wittwer M."/>
        </authorList>
    </citation>
    <scope>NUCLEOTIDE SEQUENCE [LARGE SCALE GENOMIC DNA]</scope>
    <source>
        <strain evidence="10 11">ATCC 30894</strain>
    </source>
</reference>
<dbReference type="InterPro" id="IPR029062">
    <property type="entry name" value="Class_I_gatase-like"/>
</dbReference>
<dbReference type="OrthoDB" id="434at2759"/>
<evidence type="ECO:0000256" key="8">
    <source>
        <dbReference type="SAM" id="MobiDB-lite"/>
    </source>
</evidence>
<dbReference type="InterPro" id="IPR005483">
    <property type="entry name" value="CPSase_dom"/>
</dbReference>
<dbReference type="InterPro" id="IPR002474">
    <property type="entry name" value="CarbamoylP_synth_ssu_N"/>
</dbReference>
<dbReference type="Gene3D" id="3.40.50.20">
    <property type="match status" value="2"/>
</dbReference>
<dbReference type="InterPro" id="IPR017926">
    <property type="entry name" value="GATASE"/>
</dbReference>
<keyword evidence="4 7" id="KW-0547">Nucleotide-binding</keyword>
<dbReference type="PROSITE" id="PS00866">
    <property type="entry name" value="CPSASE_1"/>
    <property type="match status" value="2"/>
</dbReference>
<feature type="compositionally biased region" description="Basic residues" evidence="8">
    <location>
        <begin position="32"/>
        <end position="49"/>
    </location>
</feature>
<dbReference type="InterPro" id="IPR005480">
    <property type="entry name" value="CPSase_lsu_oligo"/>
</dbReference>
<dbReference type="GO" id="GO:0006207">
    <property type="term" value="P:'de novo' pyrimidine nucleobase biosynthetic process"/>
    <property type="evidence" value="ECO:0007669"/>
    <property type="project" value="InterPro"/>
</dbReference>
<dbReference type="Proteomes" id="UP000444721">
    <property type="component" value="Unassembled WGS sequence"/>
</dbReference>
<keyword evidence="2" id="KW-0479">Metal-binding</keyword>
<dbReference type="GO" id="GO:0004088">
    <property type="term" value="F:carbamoyl-phosphate synthase (glutamine-hydrolyzing) activity"/>
    <property type="evidence" value="ECO:0007669"/>
    <property type="project" value="InterPro"/>
</dbReference>
<dbReference type="InterPro" id="IPR005479">
    <property type="entry name" value="CPAse_ATP-bd"/>
</dbReference>
<accession>A0A6A5BH06</accession>
<dbReference type="Pfam" id="PF02786">
    <property type="entry name" value="CPSase_L_D2"/>
    <property type="match status" value="2"/>
</dbReference>
<dbReference type="GeneID" id="68113920"/>
<evidence type="ECO:0000256" key="4">
    <source>
        <dbReference type="ARBA" id="ARBA00022741"/>
    </source>
</evidence>
<keyword evidence="11" id="KW-1185">Reference proteome</keyword>
<dbReference type="CDD" id="cd01744">
    <property type="entry name" value="GATase1_CPSase"/>
    <property type="match status" value="1"/>
</dbReference>
<organism evidence="10 11">
    <name type="scientific">Naegleria fowleri</name>
    <name type="common">Brain eating amoeba</name>
    <dbReference type="NCBI Taxonomy" id="5763"/>
    <lineage>
        <taxon>Eukaryota</taxon>
        <taxon>Discoba</taxon>
        <taxon>Heterolobosea</taxon>
        <taxon>Tetramitia</taxon>
        <taxon>Eutetramitia</taxon>
        <taxon>Vahlkampfiidae</taxon>
        <taxon>Naegleria</taxon>
    </lineage>
</organism>
<feature type="domain" description="ATP-grasp" evidence="9">
    <location>
        <begin position="731"/>
        <end position="923"/>
    </location>
</feature>
<dbReference type="Pfam" id="PF25596">
    <property type="entry name" value="CPSase_L_D1"/>
    <property type="match status" value="2"/>
</dbReference>
<comment type="caution">
    <text evidence="10">The sequence shown here is derived from an EMBL/GenBank/DDBJ whole genome shotgun (WGS) entry which is preliminary data.</text>
</comment>
<dbReference type="PRINTS" id="PR00099">
    <property type="entry name" value="CPSGATASE"/>
</dbReference>
<dbReference type="GO" id="GO:0004087">
    <property type="term" value="F:carbamoyl-phosphate synthase (ammonia) activity"/>
    <property type="evidence" value="ECO:0007669"/>
    <property type="project" value="UniProtKB-EC"/>
</dbReference>
<evidence type="ECO:0000313" key="10">
    <source>
        <dbReference type="EMBL" id="KAF0974092.1"/>
    </source>
</evidence>
<evidence type="ECO:0000259" key="9">
    <source>
        <dbReference type="PROSITE" id="PS50975"/>
    </source>
</evidence>
<dbReference type="SUPFAM" id="SSF56059">
    <property type="entry name" value="Glutathione synthetase ATP-binding domain-like"/>
    <property type="match status" value="4"/>
</dbReference>
<dbReference type="FunFam" id="3.40.50.20:FF:000001">
    <property type="entry name" value="Carbamoyl-phosphate synthase large chain"/>
    <property type="match status" value="1"/>
</dbReference>
<evidence type="ECO:0000256" key="5">
    <source>
        <dbReference type="ARBA" id="ARBA00022840"/>
    </source>
</evidence>
<feature type="region of interest" description="Disordered" evidence="8">
    <location>
        <begin position="79"/>
        <end position="99"/>
    </location>
</feature>
<dbReference type="InterPro" id="IPR006274">
    <property type="entry name" value="CarbamoylP_synth_ssu"/>
</dbReference>
<evidence type="ECO:0000313" key="11">
    <source>
        <dbReference type="Proteomes" id="UP000444721"/>
    </source>
</evidence>
<dbReference type="SUPFAM" id="SSF48108">
    <property type="entry name" value="Carbamoyl phosphate synthetase, large subunit connection domain"/>
    <property type="match status" value="1"/>
</dbReference>
<dbReference type="FunFam" id="3.30.1490.20:FF:000001">
    <property type="entry name" value="Carbamoyl-phosphate synthase large chain"/>
    <property type="match status" value="1"/>
</dbReference>
<dbReference type="SUPFAM" id="SSF52317">
    <property type="entry name" value="Class I glutamine amidotransferase-like"/>
    <property type="match status" value="1"/>
</dbReference>
<dbReference type="VEuPathDB" id="AmoebaDB:NF0064460"/>
<keyword evidence="3" id="KW-0677">Repeat</keyword>
<dbReference type="PANTHER" id="PTHR11405">
    <property type="entry name" value="CARBAMOYLTRANSFERASE FAMILY MEMBER"/>
    <property type="match status" value="1"/>
</dbReference>
<evidence type="ECO:0000256" key="3">
    <source>
        <dbReference type="ARBA" id="ARBA00022737"/>
    </source>
</evidence>
<dbReference type="InterPro" id="IPR011761">
    <property type="entry name" value="ATP-grasp"/>
</dbReference>
<comment type="catalytic activity">
    <reaction evidence="6">
        <text>hydrogencarbonate + NH4(+) + 2 ATP = carbamoyl phosphate + 2 ADP + phosphate + 2 H(+)</text>
        <dbReference type="Rhea" id="RHEA:18029"/>
        <dbReference type="ChEBI" id="CHEBI:15378"/>
        <dbReference type="ChEBI" id="CHEBI:17544"/>
        <dbReference type="ChEBI" id="CHEBI:28938"/>
        <dbReference type="ChEBI" id="CHEBI:30616"/>
        <dbReference type="ChEBI" id="CHEBI:43474"/>
        <dbReference type="ChEBI" id="CHEBI:58228"/>
        <dbReference type="ChEBI" id="CHEBI:456216"/>
        <dbReference type="EC" id="6.3.4.16"/>
    </reaction>
</comment>
<dbReference type="Gene3D" id="3.40.50.1380">
    <property type="entry name" value="Methylglyoxal synthase-like domain"/>
    <property type="match status" value="1"/>
</dbReference>
<dbReference type="Pfam" id="PF00988">
    <property type="entry name" value="CPSase_sm_chain"/>
    <property type="match status" value="1"/>
</dbReference>
<feature type="region of interest" description="Disordered" evidence="8">
    <location>
        <begin position="17"/>
        <end position="58"/>
    </location>
</feature>
<dbReference type="PROSITE" id="PS50975">
    <property type="entry name" value="ATP_GRASP"/>
    <property type="match status" value="2"/>
</dbReference>
<dbReference type="InterPro" id="IPR036897">
    <property type="entry name" value="CarbamoylP_synth_lsu_oligo_sf"/>
</dbReference>
<dbReference type="GO" id="GO:0005524">
    <property type="term" value="F:ATP binding"/>
    <property type="evidence" value="ECO:0007669"/>
    <property type="project" value="UniProtKB-UniRule"/>
</dbReference>
<dbReference type="Pfam" id="PF00117">
    <property type="entry name" value="GATase"/>
    <property type="match status" value="1"/>
</dbReference>
<feature type="domain" description="ATP-grasp" evidence="9">
    <location>
        <begin position="1364"/>
        <end position="1589"/>
    </location>
</feature>
<dbReference type="NCBIfam" id="TIGR01368">
    <property type="entry name" value="CPSaseIIsmall"/>
    <property type="match status" value="1"/>
</dbReference>
<dbReference type="Gene3D" id="3.40.50.880">
    <property type="match status" value="1"/>
</dbReference>
<dbReference type="Gene3D" id="3.30.470.20">
    <property type="entry name" value="ATP-grasp fold, B domain"/>
    <property type="match status" value="3"/>
</dbReference>
<dbReference type="InterPro" id="IPR035686">
    <property type="entry name" value="CPSase_GATase1"/>
</dbReference>
<proteinExistence type="inferred from homology"/>
<dbReference type="HAMAP" id="MF_01209">
    <property type="entry name" value="CPSase_S_chain"/>
    <property type="match status" value="1"/>
</dbReference>
<dbReference type="PRINTS" id="PR00096">
    <property type="entry name" value="GATASE"/>
</dbReference>
<dbReference type="SUPFAM" id="SSF52021">
    <property type="entry name" value="Carbamoyl phosphate synthetase, small subunit N-terminal domain"/>
    <property type="match status" value="1"/>
</dbReference>
<dbReference type="GO" id="GO:0046872">
    <property type="term" value="F:metal ion binding"/>
    <property type="evidence" value="ECO:0007669"/>
    <property type="project" value="UniProtKB-KW"/>
</dbReference>
<dbReference type="Gene3D" id="3.50.30.20">
    <property type="entry name" value="Carbamoyl-phosphate synthase small subunit, N-terminal domain"/>
    <property type="match status" value="1"/>
</dbReference>
<dbReference type="InterPro" id="IPR058047">
    <property type="entry name" value="CPSase_preATP-grasp"/>
</dbReference>
<dbReference type="NCBIfam" id="NF003671">
    <property type="entry name" value="PRK05294.1"/>
    <property type="match status" value="1"/>
</dbReference>
<dbReference type="InterPro" id="IPR036480">
    <property type="entry name" value="CarbP_synth_ssu_N_sf"/>
</dbReference>
<dbReference type="NCBIfam" id="NF009475">
    <property type="entry name" value="PRK12838.1"/>
    <property type="match status" value="1"/>
</dbReference>
<dbReference type="VEuPathDB" id="AmoebaDB:NfTy_074700"/>
<dbReference type="SMART" id="SM01096">
    <property type="entry name" value="CPSase_L_D3"/>
    <property type="match status" value="1"/>
</dbReference>
<dbReference type="VEuPathDB" id="AmoebaDB:FDP41_006702"/>
<keyword evidence="1" id="KW-0436">Ligase</keyword>